<dbReference type="InterPro" id="IPR036259">
    <property type="entry name" value="MFS_trans_sf"/>
</dbReference>
<evidence type="ECO:0000256" key="4">
    <source>
        <dbReference type="ARBA" id="ARBA00022692"/>
    </source>
</evidence>
<dbReference type="Gene3D" id="1.20.1250.20">
    <property type="entry name" value="MFS general substrate transporter like domains"/>
    <property type="match status" value="1"/>
</dbReference>
<dbReference type="InterPro" id="IPR050189">
    <property type="entry name" value="MFS_Efflux_Transporters"/>
</dbReference>
<dbReference type="CDD" id="cd17324">
    <property type="entry name" value="MFS_NepI_like"/>
    <property type="match status" value="1"/>
</dbReference>
<protein>
    <submittedName>
        <fullName evidence="9">Multidrug resistance protein</fullName>
    </submittedName>
</protein>
<keyword evidence="5 7" id="KW-1133">Transmembrane helix</keyword>
<feature type="transmembrane region" description="Helical" evidence="7">
    <location>
        <begin position="365"/>
        <end position="387"/>
    </location>
</feature>
<dbReference type="EMBL" id="CP000001">
    <property type="protein sequence ID" value="AAU18073.1"/>
    <property type="molecule type" value="Genomic_DNA"/>
</dbReference>
<evidence type="ECO:0000256" key="2">
    <source>
        <dbReference type="ARBA" id="ARBA00022448"/>
    </source>
</evidence>
<dbReference type="SUPFAM" id="SSF103473">
    <property type="entry name" value="MFS general substrate transporter"/>
    <property type="match status" value="1"/>
</dbReference>
<evidence type="ECO:0000256" key="7">
    <source>
        <dbReference type="SAM" id="Phobius"/>
    </source>
</evidence>
<feature type="transmembrane region" description="Helical" evidence="7">
    <location>
        <begin position="277"/>
        <end position="295"/>
    </location>
</feature>
<evidence type="ECO:0000256" key="3">
    <source>
        <dbReference type="ARBA" id="ARBA00022475"/>
    </source>
</evidence>
<evidence type="ECO:0000313" key="9">
    <source>
        <dbReference type="EMBL" id="AAU18073.1"/>
    </source>
</evidence>
<evidence type="ECO:0000313" key="10">
    <source>
        <dbReference type="Proteomes" id="UP000002612"/>
    </source>
</evidence>
<feature type="transmembrane region" description="Helical" evidence="7">
    <location>
        <begin position="74"/>
        <end position="92"/>
    </location>
</feature>
<dbReference type="GO" id="GO:0005886">
    <property type="term" value="C:plasma membrane"/>
    <property type="evidence" value="ECO:0007669"/>
    <property type="project" value="UniProtKB-SubCell"/>
</dbReference>
<evidence type="ECO:0000259" key="8">
    <source>
        <dbReference type="PROSITE" id="PS50850"/>
    </source>
</evidence>
<dbReference type="InterPro" id="IPR020846">
    <property type="entry name" value="MFS_dom"/>
</dbReference>
<feature type="transmembrane region" description="Helical" evidence="7">
    <location>
        <begin position="12"/>
        <end position="33"/>
    </location>
</feature>
<feature type="transmembrane region" description="Helical" evidence="7">
    <location>
        <begin position="212"/>
        <end position="235"/>
    </location>
</feature>
<evidence type="ECO:0000256" key="6">
    <source>
        <dbReference type="ARBA" id="ARBA00023136"/>
    </source>
</evidence>
<dbReference type="InterPro" id="IPR011701">
    <property type="entry name" value="MFS"/>
</dbReference>
<evidence type="ECO:0000256" key="1">
    <source>
        <dbReference type="ARBA" id="ARBA00004651"/>
    </source>
</evidence>
<feature type="transmembrane region" description="Helical" evidence="7">
    <location>
        <begin position="337"/>
        <end position="359"/>
    </location>
</feature>
<dbReference type="PANTHER" id="PTHR43124:SF3">
    <property type="entry name" value="CHLORAMPHENICOL EFFLUX PUMP RV0191"/>
    <property type="match status" value="1"/>
</dbReference>
<keyword evidence="3" id="KW-1003">Cell membrane</keyword>
<dbReference type="AlphaFoldDB" id="Q63BE3"/>
<reference evidence="10" key="1">
    <citation type="journal article" date="2006" name="J. Bacteriol.">
        <title>Pathogenomic sequence analysis of Bacillus cereus and Bacillus thuringiensis isolates closely related to Bacillus anthracis.</title>
        <authorList>
            <person name="Han C.S."/>
            <person name="Xie G."/>
            <person name="Challacombe J.F."/>
            <person name="Altherr M.R."/>
            <person name="Bhotika S.S."/>
            <person name="Brown N."/>
            <person name="Bruce D."/>
            <person name="Campbell C.S."/>
            <person name="Campbell M.L."/>
            <person name="Chen J."/>
            <person name="Chertkov O."/>
            <person name="Cleland C."/>
            <person name="Dimitrijevic M."/>
            <person name="Doggett N.A."/>
            <person name="Fawcett J.J."/>
            <person name="Glavina T."/>
            <person name="Goodwin L.A."/>
            <person name="Green L.D."/>
            <person name="Hill K.K."/>
            <person name="Hitchcock P."/>
            <person name="Jackson P.J."/>
            <person name="Keim P."/>
            <person name="Kewalramani A.R."/>
            <person name="Longmire J."/>
            <person name="Lucas S."/>
            <person name="Malfatti S."/>
            <person name="McMurry K."/>
            <person name="Meincke L.J."/>
            <person name="Misra M."/>
            <person name="Moseman B.L."/>
            <person name="Mundt M."/>
            <person name="Munk A.C."/>
            <person name="Okinaka R.T."/>
            <person name="Parson-Quintana B."/>
            <person name="Reilly L.P."/>
            <person name="Richardson P."/>
            <person name="Robinson D.L."/>
            <person name="Rubin E."/>
            <person name="Saunders E."/>
            <person name="Tapia R."/>
            <person name="Tesmer J.G."/>
            <person name="Thayer N."/>
            <person name="Thompson L.S."/>
            <person name="Tice H."/>
            <person name="Ticknor L.O."/>
            <person name="Wills P.L."/>
            <person name="Brettin T.S."/>
            <person name="Gilna P."/>
        </authorList>
    </citation>
    <scope>NUCLEOTIDE SEQUENCE [LARGE SCALE GENOMIC DNA]</scope>
    <source>
        <strain evidence="10">ZK / E33L</strain>
    </source>
</reference>
<feature type="domain" description="Major facilitator superfamily (MFS) profile" evidence="8">
    <location>
        <begin position="8"/>
        <end position="391"/>
    </location>
</feature>
<dbReference type="Pfam" id="PF07690">
    <property type="entry name" value="MFS_1"/>
    <property type="match status" value="1"/>
</dbReference>
<feature type="transmembrane region" description="Helical" evidence="7">
    <location>
        <begin position="301"/>
        <end position="325"/>
    </location>
</feature>
<dbReference type="PANTHER" id="PTHR43124">
    <property type="entry name" value="PURINE EFFLUX PUMP PBUE"/>
    <property type="match status" value="1"/>
</dbReference>
<gene>
    <name evidence="9" type="ordered locus">BCE33L2183</name>
</gene>
<dbReference type="PROSITE" id="PS50850">
    <property type="entry name" value="MFS"/>
    <property type="match status" value="1"/>
</dbReference>
<keyword evidence="6 7" id="KW-0472">Membrane</keyword>
<sequence>MYMELKSMIRILAIVAFFVGLDSLLVAPLLPVITETISIPDGSGGLLITIYALCYGITAPVFGMMSDRVGRKRMIIIGFIIFSISTFCTGLAKNFEILLLFRGLTGLSGAMIMPSIFALVGDKVTYESRGKAMGTIMGAMIGSTVIGVPIGAFLSEIGNWQWTFYSIGLLTLFLTLLINHILRNEKERDDVHVSLTETVDAPLKMTVVNISVLFALLATFLWTIGLHGMFSYIGVYYENNFGISVGKIGIVIFLAGVGSVAGNILGGKLADKIGKKNVIVIASIVSSISVMLFSLSTGNLVIAIIVHIIWSLFIGFGQASLTALISELKPAVRGTVMALNSSAMYIGMTIASGVASLAISNGFPFSSLGTICAIASLLVLPIIFVLVKEKALSNKKKMTI</sequence>
<dbReference type="GO" id="GO:0022857">
    <property type="term" value="F:transmembrane transporter activity"/>
    <property type="evidence" value="ECO:0007669"/>
    <property type="project" value="InterPro"/>
</dbReference>
<comment type="subcellular location">
    <subcellularLocation>
        <location evidence="1">Cell membrane</location>
        <topology evidence="1">Multi-pass membrane protein</topology>
    </subcellularLocation>
</comment>
<organism evidence="9 10">
    <name type="scientific">Bacillus cereus (strain ZK / E33L)</name>
    <dbReference type="NCBI Taxonomy" id="288681"/>
    <lineage>
        <taxon>Bacteria</taxon>
        <taxon>Bacillati</taxon>
        <taxon>Bacillota</taxon>
        <taxon>Bacilli</taxon>
        <taxon>Bacillales</taxon>
        <taxon>Bacillaceae</taxon>
        <taxon>Bacillus</taxon>
        <taxon>Bacillus cereus group</taxon>
    </lineage>
</organism>
<feature type="transmembrane region" description="Helical" evidence="7">
    <location>
        <begin position="98"/>
        <end position="120"/>
    </location>
</feature>
<feature type="transmembrane region" description="Helical" evidence="7">
    <location>
        <begin position="241"/>
        <end position="265"/>
    </location>
</feature>
<feature type="transmembrane region" description="Helical" evidence="7">
    <location>
        <begin position="132"/>
        <end position="154"/>
    </location>
</feature>
<keyword evidence="2" id="KW-0813">Transport</keyword>
<evidence type="ECO:0000256" key="5">
    <source>
        <dbReference type="ARBA" id="ARBA00022989"/>
    </source>
</evidence>
<feature type="transmembrane region" description="Helical" evidence="7">
    <location>
        <begin position="160"/>
        <end position="178"/>
    </location>
</feature>
<feature type="transmembrane region" description="Helical" evidence="7">
    <location>
        <begin position="45"/>
        <end position="62"/>
    </location>
</feature>
<dbReference type="KEGG" id="bcz:BCE33L2183"/>
<keyword evidence="4 7" id="KW-0812">Transmembrane</keyword>
<accession>Q63BE3</accession>
<dbReference type="Proteomes" id="UP000002612">
    <property type="component" value="Chromosome"/>
</dbReference>
<proteinExistence type="predicted"/>
<name>Q63BE3_BACCZ</name>